<evidence type="ECO:0000256" key="1">
    <source>
        <dbReference type="SAM" id="Phobius"/>
    </source>
</evidence>
<dbReference type="EMBL" id="UOEU01000679">
    <property type="protein sequence ID" value="VAW37803.1"/>
    <property type="molecule type" value="Genomic_DNA"/>
</dbReference>
<reference evidence="2" key="1">
    <citation type="submission" date="2018-06" db="EMBL/GenBank/DDBJ databases">
        <authorList>
            <person name="Zhirakovskaya E."/>
        </authorList>
    </citation>
    <scope>NUCLEOTIDE SEQUENCE</scope>
</reference>
<accession>A0A3B0VBZ6</accession>
<keyword evidence="1" id="KW-0812">Transmembrane</keyword>
<sequence length="159" mass="16636">MPIIINTNDNKRYGAFIGLIVIVCWVVFALSGCATQTKQVPVDAEVAVIEPSPMAVATTASPAVATVKATATDTATAPLTVASLTPTMETATPTPTATTIVPGPTRAGPGTRRVKLPVSCSNYHKHGMSERSDRDAIKLRRPTHLLKCGLSIFPTLAIG</sequence>
<organism evidence="2">
    <name type="scientific">hydrothermal vent metagenome</name>
    <dbReference type="NCBI Taxonomy" id="652676"/>
    <lineage>
        <taxon>unclassified sequences</taxon>
        <taxon>metagenomes</taxon>
        <taxon>ecological metagenomes</taxon>
    </lineage>
</organism>
<keyword evidence="1" id="KW-0472">Membrane</keyword>
<evidence type="ECO:0000313" key="2">
    <source>
        <dbReference type="EMBL" id="VAW37803.1"/>
    </source>
</evidence>
<feature type="transmembrane region" description="Helical" evidence="1">
    <location>
        <begin position="12"/>
        <end position="31"/>
    </location>
</feature>
<proteinExistence type="predicted"/>
<protein>
    <submittedName>
        <fullName evidence="2">Uncharacterized protein</fullName>
    </submittedName>
</protein>
<name>A0A3B0VBZ6_9ZZZZ</name>
<dbReference type="AlphaFoldDB" id="A0A3B0VBZ6"/>
<gene>
    <name evidence="2" type="ORF">MNBD_CHLOROFLEXI01-1111</name>
</gene>
<keyword evidence="1" id="KW-1133">Transmembrane helix</keyword>